<dbReference type="GeneID" id="30966540"/>
<evidence type="ECO:0000313" key="3">
    <source>
        <dbReference type="Proteomes" id="UP000095038"/>
    </source>
</evidence>
<dbReference type="InParanoid" id="A0A1D2VJD8"/>
<feature type="compositionally biased region" description="Basic and acidic residues" evidence="1">
    <location>
        <begin position="24"/>
        <end position="33"/>
    </location>
</feature>
<protein>
    <submittedName>
        <fullName evidence="2">Uncharacterized protein</fullName>
    </submittedName>
</protein>
<name>A0A1D2VJD8_9ASCO</name>
<accession>A0A1D2VJD8</accession>
<keyword evidence="3" id="KW-1185">Reference proteome</keyword>
<dbReference type="EMBL" id="KV454478">
    <property type="protein sequence ID" value="ODV61732.1"/>
    <property type="molecule type" value="Genomic_DNA"/>
</dbReference>
<dbReference type="Proteomes" id="UP000095038">
    <property type="component" value="Unassembled WGS sequence"/>
</dbReference>
<dbReference type="RefSeq" id="XP_020048039.1">
    <property type="nucleotide sequence ID" value="XM_020192904.1"/>
</dbReference>
<evidence type="ECO:0000256" key="1">
    <source>
        <dbReference type="SAM" id="MobiDB-lite"/>
    </source>
</evidence>
<sequence length="109" mass="12753">MSTRRNLYPSFDDCQPDSIQVKNTDSDNERELDTPLMGSKINELNQRVELIESNVVSGFERLERMLEGVLARNERPETGYRRSQQRLRPLTWSSSEVEILNVIKYNVSY</sequence>
<organism evidence="2 3">
    <name type="scientific">Ascoidea rubescens DSM 1968</name>
    <dbReference type="NCBI Taxonomy" id="1344418"/>
    <lineage>
        <taxon>Eukaryota</taxon>
        <taxon>Fungi</taxon>
        <taxon>Dikarya</taxon>
        <taxon>Ascomycota</taxon>
        <taxon>Saccharomycotina</taxon>
        <taxon>Saccharomycetes</taxon>
        <taxon>Ascoideaceae</taxon>
        <taxon>Ascoidea</taxon>
    </lineage>
</organism>
<evidence type="ECO:0000313" key="2">
    <source>
        <dbReference type="EMBL" id="ODV61732.1"/>
    </source>
</evidence>
<reference evidence="3" key="1">
    <citation type="submission" date="2016-05" db="EMBL/GenBank/DDBJ databases">
        <title>Comparative genomics of biotechnologically important yeasts.</title>
        <authorList>
            <consortium name="DOE Joint Genome Institute"/>
            <person name="Riley R."/>
            <person name="Haridas S."/>
            <person name="Wolfe K.H."/>
            <person name="Lopes M.R."/>
            <person name="Hittinger C.T."/>
            <person name="Goker M."/>
            <person name="Salamov A."/>
            <person name="Wisecaver J."/>
            <person name="Long T.M."/>
            <person name="Aerts A.L."/>
            <person name="Barry K."/>
            <person name="Choi C."/>
            <person name="Clum A."/>
            <person name="Coughlan A.Y."/>
            <person name="Deshpande S."/>
            <person name="Douglass A.P."/>
            <person name="Hanson S.J."/>
            <person name="Klenk H.-P."/>
            <person name="Labutti K."/>
            <person name="Lapidus A."/>
            <person name="Lindquist E."/>
            <person name="Lipzen A."/>
            <person name="Meier-Kolthoff J.P."/>
            <person name="Ohm R.A."/>
            <person name="Otillar R.P."/>
            <person name="Pangilinan J."/>
            <person name="Peng Y."/>
            <person name="Rokas A."/>
            <person name="Rosa C.A."/>
            <person name="Scheuner C."/>
            <person name="Sibirny A.A."/>
            <person name="Slot J.C."/>
            <person name="Stielow J.B."/>
            <person name="Sun H."/>
            <person name="Kurtzman C.P."/>
            <person name="Blackwell M."/>
            <person name="Grigoriev I.V."/>
            <person name="Jeffries T.W."/>
        </authorList>
    </citation>
    <scope>NUCLEOTIDE SEQUENCE [LARGE SCALE GENOMIC DNA]</scope>
    <source>
        <strain evidence="3">DSM 1968</strain>
    </source>
</reference>
<dbReference type="AlphaFoldDB" id="A0A1D2VJD8"/>
<gene>
    <name evidence="2" type="ORF">ASCRUDRAFT_75025</name>
</gene>
<feature type="region of interest" description="Disordered" evidence="1">
    <location>
        <begin position="1"/>
        <end position="33"/>
    </location>
</feature>
<proteinExistence type="predicted"/>